<proteinExistence type="predicted"/>
<protein>
    <submittedName>
        <fullName evidence="2">Uncharacterized protein</fullName>
    </submittedName>
</protein>
<dbReference type="EMBL" id="AMZH03040001">
    <property type="protein sequence ID" value="RRT31428.1"/>
    <property type="molecule type" value="Genomic_DNA"/>
</dbReference>
<feature type="compositionally biased region" description="Basic residues" evidence="1">
    <location>
        <begin position="70"/>
        <end position="87"/>
    </location>
</feature>
<name>A0A426WW44_ENSVE</name>
<feature type="region of interest" description="Disordered" evidence="1">
    <location>
        <begin position="152"/>
        <end position="186"/>
    </location>
</feature>
<sequence>MTHDDLAVTSLLLRTIGPPTWSTRRGKLVGRRYGGASGRAVDLARVRPNPQRSYDRPDTGKADTLTCGRIPHHKDGRHGGGIRRHGRPQGQPGCQVQMIYNTHYISSCFSTGQGDRKIKDRTNRTVGGVTPGIYPARPSCRGQRPTRVRILPPDSSSTIPAADFASRTLRYHPSGRAPTPYREDRG</sequence>
<dbReference type="AlphaFoldDB" id="A0A426WW44"/>
<comment type="caution">
    <text evidence="2">The sequence shown here is derived from an EMBL/GenBank/DDBJ whole genome shotgun (WGS) entry which is preliminary data.</text>
</comment>
<feature type="region of interest" description="Disordered" evidence="1">
    <location>
        <begin position="69"/>
        <end position="90"/>
    </location>
</feature>
<reference evidence="2 3" key="1">
    <citation type="journal article" date="2014" name="Agronomy (Basel)">
        <title>A Draft Genome Sequence for Ensete ventricosum, the Drought-Tolerant Tree Against Hunger.</title>
        <authorList>
            <person name="Harrison J."/>
            <person name="Moore K.A."/>
            <person name="Paszkiewicz K."/>
            <person name="Jones T."/>
            <person name="Grant M."/>
            <person name="Ambacheew D."/>
            <person name="Muzemil S."/>
            <person name="Studholme D.J."/>
        </authorList>
    </citation>
    <scope>NUCLEOTIDE SEQUENCE [LARGE SCALE GENOMIC DNA]</scope>
</reference>
<evidence type="ECO:0000256" key="1">
    <source>
        <dbReference type="SAM" id="MobiDB-lite"/>
    </source>
</evidence>
<evidence type="ECO:0000313" key="3">
    <source>
        <dbReference type="Proteomes" id="UP000287651"/>
    </source>
</evidence>
<dbReference type="Proteomes" id="UP000287651">
    <property type="component" value="Unassembled WGS sequence"/>
</dbReference>
<organism evidence="2 3">
    <name type="scientific">Ensete ventricosum</name>
    <name type="common">Abyssinian banana</name>
    <name type="synonym">Musa ensete</name>
    <dbReference type="NCBI Taxonomy" id="4639"/>
    <lineage>
        <taxon>Eukaryota</taxon>
        <taxon>Viridiplantae</taxon>
        <taxon>Streptophyta</taxon>
        <taxon>Embryophyta</taxon>
        <taxon>Tracheophyta</taxon>
        <taxon>Spermatophyta</taxon>
        <taxon>Magnoliopsida</taxon>
        <taxon>Liliopsida</taxon>
        <taxon>Zingiberales</taxon>
        <taxon>Musaceae</taxon>
        <taxon>Ensete</taxon>
    </lineage>
</organism>
<gene>
    <name evidence="2" type="ORF">B296_00050780</name>
</gene>
<accession>A0A426WW44</accession>
<evidence type="ECO:0000313" key="2">
    <source>
        <dbReference type="EMBL" id="RRT31428.1"/>
    </source>
</evidence>